<dbReference type="EMBL" id="RBXT01000001">
    <property type="protein sequence ID" value="RKT79513.1"/>
    <property type="molecule type" value="Genomic_DNA"/>
</dbReference>
<dbReference type="InterPro" id="IPR002938">
    <property type="entry name" value="FAD-bd"/>
</dbReference>
<dbReference type="RefSeq" id="WP_170165788.1">
    <property type="nucleotide sequence ID" value="NZ_RBXT01000001.1"/>
</dbReference>
<dbReference type="PANTHER" id="PTHR43422:SF3">
    <property type="entry name" value="THIAMINE THIAZOLE SYNTHASE"/>
    <property type="match status" value="1"/>
</dbReference>
<gene>
    <name evidence="2" type="ORF">DFJ68_2986</name>
</gene>
<sequence length="471" mass="49313">MQLRRTGSSAPPPDAAATVTTGRAVVVGGSIAGLLTARVLSDHAAQVVVLERESLPVDATARGHVPQGRHLHALLAAGLRLLEEWFPGIRSELVAEGAVTVDGTGGWVWQSGGYRARGDWGGSTLSLTRPLLEHVVRRRVAALPNVTVVEGVRADAVTLDGDRVTGVRSGDRTWAADLVADCSGRSSRLLHRLAADGVLVPPTTEVGIDVAYASRLLRRSPGDFSGQFAVIASAPEDGLRVGAAMPVEGDRWQITVAGMHGDAPPADDEGFAAFAESLPSPVVGQILRRCEPVSEVAVFRYPASRRRHFERLDRMPAGLVAVGDAACSFDPVYGQGMSSSALQAEALGRALVGLGGGAGAIADGRLPMSFHRKAARIIDVPWTIAVGGDFAHSATVGERPRGSAVVNLYVDRVMRATHSSLPVARRLNRVLNLDAPPLSLASPVTLARVLAATRPGRVRGAVVHPRVGPAA</sequence>
<proteinExistence type="predicted"/>
<keyword evidence="3" id="KW-1185">Reference proteome</keyword>
<organism evidence="2 3">
    <name type="scientific">Terracoccus luteus</name>
    <dbReference type="NCBI Taxonomy" id="53356"/>
    <lineage>
        <taxon>Bacteria</taxon>
        <taxon>Bacillati</taxon>
        <taxon>Actinomycetota</taxon>
        <taxon>Actinomycetes</taxon>
        <taxon>Micrococcales</taxon>
        <taxon>Intrasporangiaceae</taxon>
        <taxon>Terracoccus</taxon>
    </lineage>
</organism>
<feature type="domain" description="FAD-binding" evidence="1">
    <location>
        <begin position="25"/>
        <end position="352"/>
    </location>
</feature>
<dbReference type="GO" id="GO:0071949">
    <property type="term" value="F:FAD binding"/>
    <property type="evidence" value="ECO:0007669"/>
    <property type="project" value="InterPro"/>
</dbReference>
<dbReference type="PANTHER" id="PTHR43422">
    <property type="entry name" value="THIAMINE THIAZOLE SYNTHASE"/>
    <property type="match status" value="1"/>
</dbReference>
<name>A0A495Y385_9MICO</name>
<protein>
    <submittedName>
        <fullName evidence="2">2-polyprenyl-6-methoxyphenol hydroxylase-like FAD-dependent oxidoreductase</fullName>
    </submittedName>
</protein>
<evidence type="ECO:0000313" key="2">
    <source>
        <dbReference type="EMBL" id="RKT79513.1"/>
    </source>
</evidence>
<reference evidence="2 3" key="1">
    <citation type="submission" date="2018-10" db="EMBL/GenBank/DDBJ databases">
        <title>Sequencing the genomes of 1000 actinobacteria strains.</title>
        <authorList>
            <person name="Klenk H.-P."/>
        </authorList>
    </citation>
    <scope>NUCLEOTIDE SEQUENCE [LARGE SCALE GENOMIC DNA]</scope>
    <source>
        <strain evidence="2 3">DSM 44267</strain>
    </source>
</reference>
<comment type="caution">
    <text evidence="2">The sequence shown here is derived from an EMBL/GenBank/DDBJ whole genome shotgun (WGS) entry which is preliminary data.</text>
</comment>
<dbReference type="InterPro" id="IPR036188">
    <property type="entry name" value="FAD/NAD-bd_sf"/>
</dbReference>
<evidence type="ECO:0000313" key="3">
    <source>
        <dbReference type="Proteomes" id="UP000278440"/>
    </source>
</evidence>
<dbReference type="Pfam" id="PF01494">
    <property type="entry name" value="FAD_binding_3"/>
    <property type="match status" value="1"/>
</dbReference>
<accession>A0A495Y385</accession>
<dbReference type="Proteomes" id="UP000278440">
    <property type="component" value="Unassembled WGS sequence"/>
</dbReference>
<evidence type="ECO:0000259" key="1">
    <source>
        <dbReference type="Pfam" id="PF01494"/>
    </source>
</evidence>
<dbReference type="SUPFAM" id="SSF51905">
    <property type="entry name" value="FAD/NAD(P)-binding domain"/>
    <property type="match status" value="1"/>
</dbReference>
<dbReference type="Gene3D" id="3.50.50.60">
    <property type="entry name" value="FAD/NAD(P)-binding domain"/>
    <property type="match status" value="1"/>
</dbReference>
<dbReference type="AlphaFoldDB" id="A0A495Y385"/>